<dbReference type="PANTHER" id="PTHR33799:SF1">
    <property type="entry name" value="PTS SYSTEM MANNOSE-SPECIFIC EIIAB COMPONENT-RELATED"/>
    <property type="match status" value="1"/>
</dbReference>
<dbReference type="RefSeq" id="WP_016183831.1">
    <property type="nucleotide sequence ID" value="NZ_JXKI01000003.1"/>
</dbReference>
<dbReference type="InterPro" id="IPR004701">
    <property type="entry name" value="PTS_EIIA_man-typ"/>
</dbReference>
<dbReference type="Gene3D" id="3.40.50.510">
    <property type="entry name" value="Phosphotransferase system, mannose-type IIA component"/>
    <property type="match status" value="1"/>
</dbReference>
<dbReference type="PATRIC" id="fig|1121865.3.peg.1665"/>
<dbReference type="GO" id="GO:0009401">
    <property type="term" value="P:phosphoenolpyruvate-dependent sugar phosphotransferase system"/>
    <property type="evidence" value="ECO:0007669"/>
    <property type="project" value="InterPro"/>
</dbReference>
<gene>
    <name evidence="3" type="ORF">I568_01365</name>
</gene>
<keyword evidence="1" id="KW-0808">Transferase</keyword>
<evidence type="ECO:0000313" key="4">
    <source>
        <dbReference type="Proteomes" id="UP000014113"/>
    </source>
</evidence>
<dbReference type="OrthoDB" id="6578004at2"/>
<evidence type="ECO:0000256" key="1">
    <source>
        <dbReference type="ARBA" id="ARBA00022679"/>
    </source>
</evidence>
<comment type="caution">
    <text evidence="3">The sequence shown here is derived from an EMBL/GenBank/DDBJ whole genome shotgun (WGS) entry which is preliminary data.</text>
</comment>
<dbReference type="GO" id="GO:0016020">
    <property type="term" value="C:membrane"/>
    <property type="evidence" value="ECO:0007669"/>
    <property type="project" value="InterPro"/>
</dbReference>
<dbReference type="eggNOG" id="COG2893">
    <property type="taxonomic scope" value="Bacteria"/>
</dbReference>
<protein>
    <recommendedName>
        <fullName evidence="2">PTS EIIA type-4 domain-containing protein</fullName>
    </recommendedName>
</protein>
<name>S1NE56_9ENTE</name>
<accession>S1NE56</accession>
<proteinExistence type="predicted"/>
<dbReference type="SUPFAM" id="SSF53062">
    <property type="entry name" value="PTS system fructose IIA component-like"/>
    <property type="match status" value="1"/>
</dbReference>
<dbReference type="STRING" id="1121865.OMW_01722"/>
<dbReference type="PROSITE" id="PS51096">
    <property type="entry name" value="PTS_EIIA_TYPE_4"/>
    <property type="match status" value="1"/>
</dbReference>
<sequence>MERKYLIATHGYFANGLQSSLDILADKGKEVTVINAYVDDQDYLPQIERFFDTVAENQQAFIFTDLFGGSVNQNIVRLLAERQQANITLISNVNLAIILSIMFSSQDYLDKDCIQAMINESAVNMVNLAANNQEEDFF</sequence>
<evidence type="ECO:0000259" key="2">
    <source>
        <dbReference type="PROSITE" id="PS51096"/>
    </source>
</evidence>
<dbReference type="AlphaFoldDB" id="S1NE56"/>
<dbReference type="GO" id="GO:0016740">
    <property type="term" value="F:transferase activity"/>
    <property type="evidence" value="ECO:0007669"/>
    <property type="project" value="UniProtKB-KW"/>
</dbReference>
<dbReference type="Proteomes" id="UP000014113">
    <property type="component" value="Unassembled WGS sequence"/>
</dbReference>
<feature type="domain" description="PTS EIIA type-4" evidence="2">
    <location>
        <begin position="2"/>
        <end position="126"/>
    </location>
</feature>
<evidence type="ECO:0000313" key="3">
    <source>
        <dbReference type="EMBL" id="EOW83918.1"/>
    </source>
</evidence>
<dbReference type="InterPro" id="IPR051471">
    <property type="entry name" value="Bacterial_PTS_sugar_comp"/>
</dbReference>
<keyword evidence="4" id="KW-1185">Reference proteome</keyword>
<dbReference type="Pfam" id="PF03610">
    <property type="entry name" value="EIIA-man"/>
    <property type="match status" value="1"/>
</dbReference>
<organism evidence="3 4">
    <name type="scientific">Enterococcus columbae DSM 7374 = ATCC 51263</name>
    <dbReference type="NCBI Taxonomy" id="1121865"/>
    <lineage>
        <taxon>Bacteria</taxon>
        <taxon>Bacillati</taxon>
        <taxon>Bacillota</taxon>
        <taxon>Bacilli</taxon>
        <taxon>Lactobacillales</taxon>
        <taxon>Enterococcaceae</taxon>
        <taxon>Enterococcus</taxon>
    </lineage>
</organism>
<dbReference type="PANTHER" id="PTHR33799">
    <property type="entry name" value="PTS PERMEASE-RELATED-RELATED"/>
    <property type="match status" value="1"/>
</dbReference>
<dbReference type="EMBL" id="ASWJ01000006">
    <property type="protein sequence ID" value="EOW83918.1"/>
    <property type="molecule type" value="Genomic_DNA"/>
</dbReference>
<dbReference type="InterPro" id="IPR036662">
    <property type="entry name" value="PTS_EIIA_man-typ_sf"/>
</dbReference>
<reference evidence="3 4" key="1">
    <citation type="submission" date="2013-03" db="EMBL/GenBank/DDBJ databases">
        <title>The Genome Sequence of Enterococcus columbae ATCC_51263 (PacBio/Illumina hybrid assembly).</title>
        <authorList>
            <consortium name="The Broad Institute Genomics Platform"/>
            <consortium name="The Broad Institute Genome Sequencing Center for Infectious Disease"/>
            <person name="Earl A."/>
            <person name="Russ C."/>
            <person name="Gilmore M."/>
            <person name="Surin D."/>
            <person name="Walker B."/>
            <person name="Young S."/>
            <person name="Zeng Q."/>
            <person name="Gargeya S."/>
            <person name="Fitzgerald M."/>
            <person name="Haas B."/>
            <person name="Abouelleil A."/>
            <person name="Allen A.W."/>
            <person name="Alvarado L."/>
            <person name="Arachchi H.M."/>
            <person name="Berlin A.M."/>
            <person name="Chapman S.B."/>
            <person name="Gainer-Dewar J."/>
            <person name="Goldberg J."/>
            <person name="Griggs A."/>
            <person name="Gujja S."/>
            <person name="Hansen M."/>
            <person name="Howarth C."/>
            <person name="Imamovic A."/>
            <person name="Ireland A."/>
            <person name="Larimer J."/>
            <person name="McCowan C."/>
            <person name="Murphy C."/>
            <person name="Pearson M."/>
            <person name="Poon T.W."/>
            <person name="Priest M."/>
            <person name="Roberts A."/>
            <person name="Saif S."/>
            <person name="Shea T."/>
            <person name="Sisk P."/>
            <person name="Sykes S."/>
            <person name="Wortman J."/>
            <person name="Nusbaum C."/>
            <person name="Birren B."/>
        </authorList>
    </citation>
    <scope>NUCLEOTIDE SEQUENCE [LARGE SCALE GENOMIC DNA]</scope>
    <source>
        <strain evidence="3 4">ATCC 51263</strain>
    </source>
</reference>